<accession>A0A0D3HSN2</accession>
<dbReference type="FunFam" id="3.40.50.720:FF:000121">
    <property type="entry name" value="Prostaglandin reductase 2"/>
    <property type="match status" value="1"/>
</dbReference>
<evidence type="ECO:0008006" key="7">
    <source>
        <dbReference type="Google" id="ProtNLM"/>
    </source>
</evidence>
<organism evidence="5">
    <name type="scientific">Oryza barthii</name>
    <dbReference type="NCBI Taxonomy" id="65489"/>
    <lineage>
        <taxon>Eukaryota</taxon>
        <taxon>Viridiplantae</taxon>
        <taxon>Streptophyta</taxon>
        <taxon>Embryophyta</taxon>
        <taxon>Tracheophyta</taxon>
        <taxon>Spermatophyta</taxon>
        <taxon>Magnoliopsida</taxon>
        <taxon>Liliopsida</taxon>
        <taxon>Poales</taxon>
        <taxon>Poaceae</taxon>
        <taxon>BOP clade</taxon>
        <taxon>Oryzoideae</taxon>
        <taxon>Oryzeae</taxon>
        <taxon>Oryzinae</taxon>
        <taxon>Oryza</taxon>
    </lineage>
</organism>
<dbReference type="eggNOG" id="KOG1196">
    <property type="taxonomic scope" value="Eukaryota"/>
</dbReference>
<evidence type="ECO:0000256" key="1">
    <source>
        <dbReference type="ARBA" id="ARBA00011738"/>
    </source>
</evidence>
<dbReference type="SUPFAM" id="SSF50129">
    <property type="entry name" value="GroES-like"/>
    <property type="match status" value="1"/>
</dbReference>
<dbReference type="AlphaFoldDB" id="A0A0D3HSN2"/>
<dbReference type="EnsemblPlants" id="OBART12G06460.1">
    <property type="protein sequence ID" value="OBART12G06460.1"/>
    <property type="gene ID" value="OBART12G06460"/>
</dbReference>
<name>A0A0D3HSN2_9ORYZ</name>
<dbReference type="InterPro" id="IPR041694">
    <property type="entry name" value="ADH_N_2"/>
</dbReference>
<evidence type="ECO:0000259" key="3">
    <source>
        <dbReference type="Pfam" id="PF00107"/>
    </source>
</evidence>
<sequence>MAAATVSNMRVILKRYVTGLLSEDDIEAATVEAPPLDVPTGSKGVVVKNLYVSCDPYMRNRMTRHELPSYIPDFVPGEVLENFGVMKVISSGHLDFKAGDLVWGMTGWEEYTVINNPESLFKINHPELPLSYYTGILGMPGLTAYAGFFDVPKPKKGQVVGQLAKITGCYVIGSAGYDEKSKFGFDDAFNYKKEQDLEAALRRCFPEGIDIYYENVGGKMLDAVLPNMSLGGRIVACGMISQYNLEQPEGVRNLYYIVTKRLRMEGFHVFDYYDRYYRFEEEMAGYLKEEKVSYVEDVVEGLDTAPAALIRLFTGCSIGKQLVAVARE</sequence>
<dbReference type="PANTHER" id="PTHR43205">
    <property type="entry name" value="PROSTAGLANDIN REDUCTASE"/>
    <property type="match status" value="1"/>
</dbReference>
<dbReference type="Gene3D" id="3.40.50.720">
    <property type="entry name" value="NAD(P)-binding Rossmann-like Domain"/>
    <property type="match status" value="1"/>
</dbReference>
<reference evidence="5" key="1">
    <citation type="journal article" date="2009" name="Rice">
        <title>De Novo Next Generation Sequencing of Plant Genomes.</title>
        <authorList>
            <person name="Rounsley S."/>
            <person name="Marri P.R."/>
            <person name="Yu Y."/>
            <person name="He R."/>
            <person name="Sisneros N."/>
            <person name="Goicoechea J.L."/>
            <person name="Lee S.J."/>
            <person name="Angelova A."/>
            <person name="Kudrna D."/>
            <person name="Luo M."/>
            <person name="Affourtit J."/>
            <person name="Desany B."/>
            <person name="Knight J."/>
            <person name="Niazi F."/>
            <person name="Egholm M."/>
            <person name="Wing R.A."/>
        </authorList>
    </citation>
    <scope>NUCLEOTIDE SEQUENCE [LARGE SCALE GENOMIC DNA]</scope>
    <source>
        <strain evidence="5">cv. IRGC 105608</strain>
    </source>
</reference>
<reference evidence="5" key="2">
    <citation type="submission" date="2015-03" db="UniProtKB">
        <authorList>
            <consortium name="EnsemblPlants"/>
        </authorList>
    </citation>
    <scope>IDENTIFICATION</scope>
</reference>
<proteinExistence type="predicted"/>
<evidence type="ECO:0000259" key="4">
    <source>
        <dbReference type="Pfam" id="PF16884"/>
    </source>
</evidence>
<dbReference type="Proteomes" id="UP000026960">
    <property type="component" value="Chromosome 12"/>
</dbReference>
<dbReference type="GO" id="GO:0032440">
    <property type="term" value="F:2-alkenal reductase [NAD(P)H] activity"/>
    <property type="evidence" value="ECO:0007669"/>
    <property type="project" value="TreeGrafter"/>
</dbReference>
<dbReference type="SUPFAM" id="SSF51735">
    <property type="entry name" value="NAD(P)-binding Rossmann-fold domains"/>
    <property type="match status" value="1"/>
</dbReference>
<dbReference type="InterPro" id="IPR045010">
    <property type="entry name" value="MDR_fam"/>
</dbReference>
<dbReference type="PaxDb" id="65489-OBART12G06460.1"/>
<evidence type="ECO:0000313" key="6">
    <source>
        <dbReference type="Proteomes" id="UP000026960"/>
    </source>
</evidence>
<comment type="subunit">
    <text evidence="1">Homodimer.</text>
</comment>
<dbReference type="Pfam" id="PF00107">
    <property type="entry name" value="ADH_zinc_N"/>
    <property type="match status" value="1"/>
</dbReference>
<evidence type="ECO:0000256" key="2">
    <source>
        <dbReference type="ARBA" id="ARBA00023002"/>
    </source>
</evidence>
<dbReference type="Gene3D" id="3.90.180.10">
    <property type="entry name" value="Medium-chain alcohol dehydrogenases, catalytic domain"/>
    <property type="match status" value="1"/>
</dbReference>
<evidence type="ECO:0000313" key="5">
    <source>
        <dbReference type="EnsemblPlants" id="OBART12G06460.1"/>
    </source>
</evidence>
<dbReference type="Gramene" id="OBART12G06460.1">
    <property type="protein sequence ID" value="OBART12G06460.1"/>
    <property type="gene ID" value="OBART12G06460"/>
</dbReference>
<feature type="domain" description="Oxidoreductase N-terminal" evidence="4">
    <location>
        <begin position="10"/>
        <end position="122"/>
    </location>
</feature>
<dbReference type="InterPro" id="IPR011032">
    <property type="entry name" value="GroES-like_sf"/>
</dbReference>
<dbReference type="PANTHER" id="PTHR43205:SF75">
    <property type="entry name" value="OS12G0226400 PROTEIN"/>
    <property type="match status" value="1"/>
</dbReference>
<dbReference type="HOGENOM" id="CLU_026673_29_1_1"/>
<dbReference type="InterPro" id="IPR036291">
    <property type="entry name" value="NAD(P)-bd_dom_sf"/>
</dbReference>
<feature type="domain" description="Alcohol dehydrogenase-like C-terminal" evidence="3">
    <location>
        <begin position="157"/>
        <end position="277"/>
    </location>
</feature>
<keyword evidence="2" id="KW-0560">Oxidoreductase</keyword>
<keyword evidence="6" id="KW-1185">Reference proteome</keyword>
<protein>
    <recommendedName>
        <fullName evidence="7">Enoyl reductase (ER) domain-containing protein</fullName>
    </recommendedName>
</protein>
<dbReference type="Pfam" id="PF16884">
    <property type="entry name" value="ADH_N_2"/>
    <property type="match status" value="1"/>
</dbReference>
<dbReference type="InterPro" id="IPR013149">
    <property type="entry name" value="ADH-like_C"/>
</dbReference>